<gene>
    <name evidence="5" type="ORF">QUW46_07495</name>
</gene>
<keyword evidence="3 4" id="KW-0326">Glycosidase</keyword>
<keyword evidence="6" id="KW-1185">Reference proteome</keyword>
<evidence type="ECO:0000256" key="2">
    <source>
        <dbReference type="ARBA" id="ARBA00022801"/>
    </source>
</evidence>
<dbReference type="PANTHER" id="PTHR42812:SF12">
    <property type="entry name" value="BETA-XYLOSIDASE-RELATED"/>
    <property type="match status" value="1"/>
</dbReference>
<dbReference type="InterPro" id="IPR051795">
    <property type="entry name" value="Glycosyl_Hydrlase_43"/>
</dbReference>
<proteinExistence type="inferred from homology"/>
<dbReference type="PANTHER" id="PTHR42812">
    <property type="entry name" value="BETA-XYLOSIDASE"/>
    <property type="match status" value="1"/>
</dbReference>
<comment type="caution">
    <text evidence="5">The sequence shown here is derived from an EMBL/GenBank/DDBJ whole genome shotgun (WGS) entry which is preliminary data.</text>
</comment>
<dbReference type="InterPro" id="IPR017853">
    <property type="entry name" value="GH"/>
</dbReference>
<reference evidence="6" key="1">
    <citation type="submission" date="2023-06" db="EMBL/GenBank/DDBJ databases">
        <title>Identification and characterization of horizontal gene transfer across gut microbiota members of farm animals based on homology search.</title>
        <authorList>
            <person name="Zeman M."/>
            <person name="Kubasova T."/>
            <person name="Jahodarova E."/>
            <person name="Nykrynova M."/>
            <person name="Rychlik I."/>
        </authorList>
    </citation>
    <scope>NUCLEOTIDE SEQUENCE [LARGE SCALE GENOMIC DNA]</scope>
    <source>
        <strain evidence="6">105_WCHN</strain>
    </source>
</reference>
<comment type="similarity">
    <text evidence="1 4">Belongs to the glycosyl hydrolase 43 family.</text>
</comment>
<dbReference type="RefSeq" id="WP_289560907.1">
    <property type="nucleotide sequence ID" value="NZ_JAUDEO010000046.1"/>
</dbReference>
<dbReference type="Gene3D" id="2.115.10.20">
    <property type="entry name" value="Glycosyl hydrolase domain, family 43"/>
    <property type="match status" value="1"/>
</dbReference>
<keyword evidence="2 4" id="KW-0378">Hydrolase</keyword>
<dbReference type="SUPFAM" id="SSF75005">
    <property type="entry name" value="Arabinanase/levansucrase/invertase"/>
    <property type="match status" value="1"/>
</dbReference>
<evidence type="ECO:0000256" key="1">
    <source>
        <dbReference type="ARBA" id="ARBA00009865"/>
    </source>
</evidence>
<reference evidence="5 6" key="3">
    <citation type="submission" date="2023-06" db="EMBL/GenBank/DDBJ databases">
        <authorList>
            <person name="Zeman M."/>
            <person name="Kubasova T."/>
            <person name="Jahodarova E."/>
            <person name="Nykrynova M."/>
            <person name="Rychlik I."/>
        </authorList>
    </citation>
    <scope>NUCLEOTIDE SEQUENCE [LARGE SCALE GENOMIC DNA]</scope>
    <source>
        <strain evidence="5 6">105_WCHN</strain>
    </source>
</reference>
<evidence type="ECO:0000256" key="4">
    <source>
        <dbReference type="RuleBase" id="RU361187"/>
    </source>
</evidence>
<dbReference type="Proteomes" id="UP001529423">
    <property type="component" value="Unassembled WGS sequence"/>
</dbReference>
<evidence type="ECO:0000313" key="6">
    <source>
        <dbReference type="Proteomes" id="UP001529423"/>
    </source>
</evidence>
<accession>A0ABT7VNU9</accession>
<evidence type="ECO:0000313" key="5">
    <source>
        <dbReference type="EMBL" id="MDM8334412.1"/>
    </source>
</evidence>
<dbReference type="EMBL" id="JAUDEO010000046">
    <property type="protein sequence ID" value="MDM8334412.1"/>
    <property type="molecule type" value="Genomic_DNA"/>
</dbReference>
<organism evidence="5 6">
    <name type="scientific">Limosilactobacillus panis</name>
    <dbReference type="NCBI Taxonomy" id="47493"/>
    <lineage>
        <taxon>Bacteria</taxon>
        <taxon>Bacillati</taxon>
        <taxon>Bacillota</taxon>
        <taxon>Bacilli</taxon>
        <taxon>Lactobacillales</taxon>
        <taxon>Lactobacillaceae</taxon>
        <taxon>Limosilactobacillus</taxon>
    </lineage>
</organism>
<dbReference type="InterPro" id="IPR023296">
    <property type="entry name" value="Glyco_hydro_beta-prop_sf"/>
</dbReference>
<name>A0ABT7VNU9_9LACO</name>
<evidence type="ECO:0000256" key="3">
    <source>
        <dbReference type="ARBA" id="ARBA00023295"/>
    </source>
</evidence>
<dbReference type="SUPFAM" id="SSF51445">
    <property type="entry name" value="(Trans)glycosidases"/>
    <property type="match status" value="1"/>
</dbReference>
<sequence>MTKIQNPIIPGMTPDPSILRVGEDYYIATSTFHWKPAIQIFHSTDLANWQLLTYALDDHEIDLQGTNTPAGVWAPHLSYDAVHQKFWLAYCHIQNMAGREFNAESYIMSADQITGPWMTPRYLTSIGFDPSLFHDDDGKHYVAVLEWETRTGYQAPGHIVIAGVDLTTGKVDQWHRVTTGFTTRGCVEAPQIYKHGGYYYLLLASGGTGYAHGVEIGRAKEIFGPYEPDPTGEPIVTSALHHLFSLGNPDAGHFEMYNPHSKLQKSGHGSLVETPDGQWYLAYLMSRPLLPADKVIMFHDGFAIDKWEEFFKGHHFENVVLDTHQYLMMAEIRNHDLSVAAYQKTMTDFGKKIAQVNQYVPVVTGEWSLFNSYTAGVDTNGGINPTQQEFNDAVRLDKEKLQKIYQVLWKTQVDAWNQGIGYIYWTYKLNIDAINEPSWYGWDCWALQRVVDKDWLDPCDI</sequence>
<protein>
    <submittedName>
        <fullName evidence="5">Family 43 glycosylhydrolase</fullName>
    </submittedName>
</protein>
<dbReference type="Pfam" id="PF04616">
    <property type="entry name" value="Glyco_hydro_43"/>
    <property type="match status" value="1"/>
</dbReference>
<dbReference type="InterPro" id="IPR006710">
    <property type="entry name" value="Glyco_hydro_43"/>
</dbReference>
<reference evidence="5 6" key="2">
    <citation type="submission" date="2023-06" db="EMBL/GenBank/DDBJ databases">
        <title>Identification and characterization of horizontal gene transfer across gut microbiota members of farm animals based on homology search.</title>
        <authorList>
            <person name="Schwarzerova J."/>
            <person name="Nykrynova M."/>
            <person name="Jureckova K."/>
            <person name="Cejkova D."/>
            <person name="Rychlik I."/>
        </authorList>
    </citation>
    <scope>NUCLEOTIDE SEQUENCE [LARGE SCALE GENOMIC DNA]</scope>
    <source>
        <strain evidence="5 6">105_WCHN</strain>
    </source>
</reference>